<feature type="domain" description="PAS" evidence="2">
    <location>
        <begin position="148"/>
        <end position="224"/>
    </location>
</feature>
<dbReference type="InterPro" id="IPR035965">
    <property type="entry name" value="PAS-like_dom_sf"/>
</dbReference>
<dbReference type="CDD" id="cd01949">
    <property type="entry name" value="GGDEF"/>
    <property type="match status" value="1"/>
</dbReference>
<dbReference type="InterPro" id="IPR013655">
    <property type="entry name" value="PAS_fold_3"/>
</dbReference>
<dbReference type="CDD" id="cd00130">
    <property type="entry name" value="PAS"/>
    <property type="match status" value="2"/>
</dbReference>
<sequence>MGQFGRQHIDEERLQLALEAADLDLWENDVLTGAITRRATRVFGELGYSDDETAHMIDDVLSLIHPDDLPLVQTALTEHMTGVTPHYRCEFRLRAKDGAWIWYANHGKIMDGGDGVRGRRLIGVSFNIDERKQTEARANEQQRLLAESETRYRELLSNLRTGIVVHAPDTVILYSNARANELLGMSGSDIFSRHADDPVWQFVDEQGVSLEKAQYPVRRVLDSGRAIDSQVLGVRQPGRTAPVWLIVNAFPELHSDGTLKQVVIQFDDITPRKHAEQEIHQLAFYDALTGLPNRRMLMDRLNEALAATARSQQYGTVLFIDMDNFKAINDVLGHAVGDLLLVEAAARVGHCLREADMVARLGGDEFVVLVASVPGDSGMASQRIALIAEKIRASLSAPYHLKGHERHSSPSIGVAMFVGSDQGSADVVLRQADMAMYRAKDAGRNTFRFFSAAMQLAVESRAALEADLRLAIGSQQLALHYQVQVDDSQRPIGAEALLRWHHPSRGTVSPLQFIPIAEESSLILDIGNWVLDVACAQLARWQRMPAMRHLTLAVNVSARQFRQADFVDMLSAIIARHPCDVSRLKLELTESMVLSDVAEVVHKMDSLRALGLSLSMDDFGTGYSSLSYLKKLPLAQIKIDQSFVRDITTDATDAVMVKTIIDLARNFRLEVIAEGVETQEQLEFLRGHGCMIYQGYLFGKPVPLDEFESRCHAQGVPASLT</sequence>
<dbReference type="SUPFAM" id="SSF55073">
    <property type="entry name" value="Nucleotide cyclase"/>
    <property type="match status" value="1"/>
</dbReference>
<evidence type="ECO:0000313" key="7">
    <source>
        <dbReference type="Proteomes" id="UP000809349"/>
    </source>
</evidence>
<dbReference type="Gene3D" id="3.30.70.270">
    <property type="match status" value="1"/>
</dbReference>
<dbReference type="SMART" id="SM00052">
    <property type="entry name" value="EAL"/>
    <property type="match status" value="1"/>
</dbReference>
<gene>
    <name evidence="6" type="ORF">I4X03_006275</name>
</gene>
<dbReference type="InterPro" id="IPR052155">
    <property type="entry name" value="Biofilm_reg_signaling"/>
</dbReference>
<dbReference type="SUPFAM" id="SSF55785">
    <property type="entry name" value="PYP-like sensor domain (PAS domain)"/>
    <property type="match status" value="2"/>
</dbReference>
<keyword evidence="7" id="KW-1185">Reference proteome</keyword>
<dbReference type="Pfam" id="PF08447">
    <property type="entry name" value="PAS_3"/>
    <property type="match status" value="1"/>
</dbReference>
<name>A0ABS7SKY6_9BURK</name>
<feature type="coiled-coil region" evidence="1">
    <location>
        <begin position="131"/>
        <end position="158"/>
    </location>
</feature>
<evidence type="ECO:0000256" key="1">
    <source>
        <dbReference type="SAM" id="Coils"/>
    </source>
</evidence>
<dbReference type="SMART" id="SM00086">
    <property type="entry name" value="PAC"/>
    <property type="match status" value="2"/>
</dbReference>
<dbReference type="InterPro" id="IPR001610">
    <property type="entry name" value="PAC"/>
</dbReference>
<dbReference type="InterPro" id="IPR001633">
    <property type="entry name" value="EAL_dom"/>
</dbReference>
<proteinExistence type="predicted"/>
<dbReference type="InterPro" id="IPR035919">
    <property type="entry name" value="EAL_sf"/>
</dbReference>
<dbReference type="CDD" id="cd01948">
    <property type="entry name" value="EAL"/>
    <property type="match status" value="1"/>
</dbReference>
<dbReference type="NCBIfam" id="TIGR00229">
    <property type="entry name" value="sensory_box"/>
    <property type="match status" value="1"/>
</dbReference>
<feature type="domain" description="PAC" evidence="3">
    <location>
        <begin position="225"/>
        <end position="281"/>
    </location>
</feature>
<dbReference type="InterPro" id="IPR013656">
    <property type="entry name" value="PAS_4"/>
</dbReference>
<dbReference type="NCBIfam" id="TIGR00254">
    <property type="entry name" value="GGDEF"/>
    <property type="match status" value="1"/>
</dbReference>
<dbReference type="PROSITE" id="PS50112">
    <property type="entry name" value="PAS"/>
    <property type="match status" value="1"/>
</dbReference>
<dbReference type="InterPro" id="IPR043128">
    <property type="entry name" value="Rev_trsase/Diguanyl_cyclase"/>
</dbReference>
<evidence type="ECO:0000313" key="6">
    <source>
        <dbReference type="EMBL" id="MBZ2206861.1"/>
    </source>
</evidence>
<keyword evidence="1" id="KW-0175">Coiled coil</keyword>
<organism evidence="6 7">
    <name type="scientific">Massilia soli</name>
    <dbReference type="NCBI Taxonomy" id="2792854"/>
    <lineage>
        <taxon>Bacteria</taxon>
        <taxon>Pseudomonadati</taxon>
        <taxon>Pseudomonadota</taxon>
        <taxon>Betaproteobacteria</taxon>
        <taxon>Burkholderiales</taxon>
        <taxon>Oxalobacteraceae</taxon>
        <taxon>Telluria group</taxon>
        <taxon>Massilia</taxon>
    </lineage>
</organism>
<dbReference type="InterPro" id="IPR000700">
    <property type="entry name" value="PAS-assoc_C"/>
</dbReference>
<dbReference type="InterPro" id="IPR000014">
    <property type="entry name" value="PAS"/>
</dbReference>
<feature type="domain" description="PAC" evidence="3">
    <location>
        <begin position="87"/>
        <end position="140"/>
    </location>
</feature>
<dbReference type="PROSITE" id="PS50883">
    <property type="entry name" value="EAL"/>
    <property type="match status" value="1"/>
</dbReference>
<evidence type="ECO:0000259" key="2">
    <source>
        <dbReference type="PROSITE" id="PS50112"/>
    </source>
</evidence>
<protein>
    <submittedName>
        <fullName evidence="6">EAL domain-containing protein</fullName>
    </submittedName>
</protein>
<dbReference type="PROSITE" id="PS50113">
    <property type="entry name" value="PAC"/>
    <property type="match status" value="2"/>
</dbReference>
<dbReference type="Pfam" id="PF00563">
    <property type="entry name" value="EAL"/>
    <property type="match status" value="1"/>
</dbReference>
<dbReference type="InterPro" id="IPR000160">
    <property type="entry name" value="GGDEF_dom"/>
</dbReference>
<dbReference type="Pfam" id="PF08448">
    <property type="entry name" value="PAS_4"/>
    <property type="match status" value="1"/>
</dbReference>
<dbReference type="Gene3D" id="3.20.20.450">
    <property type="entry name" value="EAL domain"/>
    <property type="match status" value="1"/>
</dbReference>
<evidence type="ECO:0000259" key="5">
    <source>
        <dbReference type="PROSITE" id="PS50887"/>
    </source>
</evidence>
<dbReference type="PANTHER" id="PTHR44757">
    <property type="entry name" value="DIGUANYLATE CYCLASE DGCP"/>
    <property type="match status" value="1"/>
</dbReference>
<evidence type="ECO:0000259" key="3">
    <source>
        <dbReference type="PROSITE" id="PS50113"/>
    </source>
</evidence>
<dbReference type="PANTHER" id="PTHR44757:SF2">
    <property type="entry name" value="BIOFILM ARCHITECTURE MAINTENANCE PROTEIN MBAA"/>
    <property type="match status" value="1"/>
</dbReference>
<dbReference type="EMBL" id="JAFBIL020000002">
    <property type="protein sequence ID" value="MBZ2206861.1"/>
    <property type="molecule type" value="Genomic_DNA"/>
</dbReference>
<comment type="caution">
    <text evidence="6">The sequence shown here is derived from an EMBL/GenBank/DDBJ whole genome shotgun (WGS) entry which is preliminary data.</text>
</comment>
<dbReference type="RefSeq" id="WP_223467200.1">
    <property type="nucleotide sequence ID" value="NZ_JAFBIL020000002.1"/>
</dbReference>
<feature type="domain" description="GGDEF" evidence="5">
    <location>
        <begin position="313"/>
        <end position="452"/>
    </location>
</feature>
<dbReference type="PROSITE" id="PS50887">
    <property type="entry name" value="GGDEF"/>
    <property type="match status" value="1"/>
</dbReference>
<evidence type="ECO:0000259" key="4">
    <source>
        <dbReference type="PROSITE" id="PS50883"/>
    </source>
</evidence>
<reference evidence="6 7" key="1">
    <citation type="submission" date="2021-01" db="EMBL/GenBank/DDBJ databases">
        <authorList>
            <person name="Ruan W."/>
            <person name="Khan S.A."/>
            <person name="Jeon C.O."/>
        </authorList>
    </citation>
    <scope>NUCLEOTIDE SEQUENCE [LARGE SCALE GENOMIC DNA]</scope>
    <source>
        <strain evidence="6 7">R798</strain>
    </source>
</reference>
<dbReference type="SMART" id="SM00091">
    <property type="entry name" value="PAS"/>
    <property type="match status" value="2"/>
</dbReference>
<dbReference type="InterPro" id="IPR029787">
    <property type="entry name" value="Nucleotide_cyclase"/>
</dbReference>
<reference evidence="6 7" key="2">
    <citation type="submission" date="2021-08" db="EMBL/GenBank/DDBJ databases">
        <title>Massilia sp. R798.</title>
        <authorList>
            <person name="Baek J.H."/>
            <person name="Jung H.S."/>
            <person name="Kim K.R."/>
            <person name="Jeon C.O."/>
        </authorList>
    </citation>
    <scope>NUCLEOTIDE SEQUENCE [LARGE SCALE GENOMIC DNA]</scope>
    <source>
        <strain evidence="6 7">R798</strain>
    </source>
</reference>
<dbReference type="SMART" id="SM00267">
    <property type="entry name" value="GGDEF"/>
    <property type="match status" value="1"/>
</dbReference>
<feature type="domain" description="EAL" evidence="4">
    <location>
        <begin position="461"/>
        <end position="715"/>
    </location>
</feature>
<accession>A0ABS7SKY6</accession>
<dbReference type="Pfam" id="PF00990">
    <property type="entry name" value="GGDEF"/>
    <property type="match status" value="1"/>
</dbReference>
<dbReference type="SUPFAM" id="SSF141868">
    <property type="entry name" value="EAL domain-like"/>
    <property type="match status" value="1"/>
</dbReference>
<dbReference type="Proteomes" id="UP000809349">
    <property type="component" value="Unassembled WGS sequence"/>
</dbReference>
<dbReference type="Gene3D" id="3.30.450.20">
    <property type="entry name" value="PAS domain"/>
    <property type="match status" value="2"/>
</dbReference>